<organism evidence="1 2">
    <name type="scientific">Candidatus Filomicrobium marinum</name>
    <dbReference type="NCBI Taxonomy" id="1608628"/>
    <lineage>
        <taxon>Bacteria</taxon>
        <taxon>Pseudomonadati</taxon>
        <taxon>Pseudomonadota</taxon>
        <taxon>Alphaproteobacteria</taxon>
        <taxon>Hyphomicrobiales</taxon>
        <taxon>Hyphomicrobiaceae</taxon>
        <taxon>Filomicrobium</taxon>
    </lineage>
</organism>
<evidence type="ECO:0000313" key="1">
    <source>
        <dbReference type="EMBL" id="CPR19145.1"/>
    </source>
</evidence>
<dbReference type="KEGG" id="fil:BN1229_v1_2025"/>
<accession>A0A0D6JG32</accession>
<dbReference type="KEGG" id="fiy:BN1229_v1_2028"/>
<evidence type="ECO:0000313" key="2">
    <source>
        <dbReference type="Proteomes" id="UP000033187"/>
    </source>
</evidence>
<dbReference type="AlphaFoldDB" id="A0A0D6JG32"/>
<dbReference type="Proteomes" id="UP000033187">
    <property type="component" value="Chromosome 1"/>
</dbReference>
<protein>
    <submittedName>
        <fullName evidence="1">Uncharacterized protein</fullName>
    </submittedName>
</protein>
<dbReference type="RefSeq" id="WP_046478096.1">
    <property type="nucleotide sequence ID" value="NZ_LN829118.1"/>
</dbReference>
<name>A0A0D6JG32_9HYPH</name>
<reference evidence="2" key="1">
    <citation type="submission" date="2015-02" db="EMBL/GenBank/DDBJ databases">
        <authorList>
            <person name="Chooi Y.-H."/>
        </authorList>
    </citation>
    <scope>NUCLEOTIDE SEQUENCE [LARGE SCALE GENOMIC DNA]</scope>
    <source>
        <strain evidence="2">strain Y</strain>
    </source>
</reference>
<dbReference type="OrthoDB" id="8454712at2"/>
<sequence length="143" mass="17226">MSENKISTERAWQALHEAYRRDVKRKVNYEGTDWCEITPEEKKVFHIADISMPWVVTAYRYYEEILDLTDTDLLPPHVLALIRKDVAERFGMEPRMMCHTQFENFAKIFGISRRTAHAWFIKHEFWCVRRGIQGYDDDDEFLY</sequence>
<gene>
    <name evidence="1" type="ORF">YBN1229_v1_2028</name>
</gene>
<keyword evidence="2" id="KW-1185">Reference proteome</keyword>
<proteinExistence type="predicted"/>
<dbReference type="EMBL" id="LN829119">
    <property type="protein sequence ID" value="CPR19145.1"/>
    <property type="molecule type" value="Genomic_DNA"/>
</dbReference>